<feature type="domain" description="GSCFA" evidence="1">
    <location>
        <begin position="55"/>
        <end position="230"/>
    </location>
</feature>
<dbReference type="InterPro" id="IPR014982">
    <property type="entry name" value="GSCFA"/>
</dbReference>
<protein>
    <submittedName>
        <fullName evidence="2">GSCFA domain-containing protein</fullName>
    </submittedName>
</protein>
<dbReference type="EMBL" id="JAAGAB010000002">
    <property type="protein sequence ID" value="NDV01541.1"/>
    <property type="molecule type" value="Genomic_DNA"/>
</dbReference>
<reference evidence="2 3" key="1">
    <citation type="submission" date="2020-02" db="EMBL/GenBank/DDBJ databases">
        <title>Pseudoroseicyclus tamarix, sp. nov., isolated from offshore sediment of a Tamarix chinensis forest.</title>
        <authorList>
            <person name="Gai Y."/>
        </authorList>
    </citation>
    <scope>NUCLEOTIDE SEQUENCE [LARGE SCALE GENOMIC DNA]</scope>
    <source>
        <strain evidence="2 3">CLL3-39</strain>
    </source>
</reference>
<evidence type="ECO:0000259" key="1">
    <source>
        <dbReference type="Pfam" id="PF08885"/>
    </source>
</evidence>
<dbReference type="AlphaFoldDB" id="A0A6B2JJD0"/>
<keyword evidence="3" id="KW-1185">Reference proteome</keyword>
<organism evidence="2 3">
    <name type="scientific">Pseudoroseicyclus tamaricis</name>
    <dbReference type="NCBI Taxonomy" id="2705421"/>
    <lineage>
        <taxon>Bacteria</taxon>
        <taxon>Pseudomonadati</taxon>
        <taxon>Pseudomonadota</taxon>
        <taxon>Alphaproteobacteria</taxon>
        <taxon>Rhodobacterales</taxon>
        <taxon>Paracoccaceae</taxon>
        <taxon>Pseudoroseicyclus</taxon>
    </lineage>
</organism>
<sequence>MSPTRLSMSAPDALRLARGRPQSRWPAPASAEDRLAPDCRPVFIPSFHIAPDEPVFAIGSCFARHIEATLAEAGQPAPMLSFALPAEEQARFGAARQPAGLLNKYTPASMLEELTMALDGGDSGQEFVVPHGEGWIDLSLNASYPVSQARAMARRAEISALFAHALRSCRVAIVTLGLIESWLDEETGRVLTIAPPPPLVAAHPGRFTFFRPAPTEVIAQVEAVLRLIHGARGRRGSGRC</sequence>
<evidence type="ECO:0000313" key="2">
    <source>
        <dbReference type="EMBL" id="NDV01541.1"/>
    </source>
</evidence>
<gene>
    <name evidence="2" type="ORF">GZA08_11255</name>
</gene>
<accession>A0A6B2JJD0</accession>
<dbReference type="RefSeq" id="WP_163893579.1">
    <property type="nucleotide sequence ID" value="NZ_JAAFYS010000002.1"/>
</dbReference>
<name>A0A6B2JJD0_9RHOB</name>
<comment type="caution">
    <text evidence="2">The sequence shown here is derived from an EMBL/GenBank/DDBJ whole genome shotgun (WGS) entry which is preliminary data.</text>
</comment>
<dbReference type="Proteomes" id="UP000474757">
    <property type="component" value="Unassembled WGS sequence"/>
</dbReference>
<evidence type="ECO:0000313" key="3">
    <source>
        <dbReference type="Proteomes" id="UP000474757"/>
    </source>
</evidence>
<proteinExistence type="predicted"/>
<dbReference type="Pfam" id="PF08885">
    <property type="entry name" value="GSCFA"/>
    <property type="match status" value="1"/>
</dbReference>